<dbReference type="CDD" id="cd05379">
    <property type="entry name" value="CAP_bacterial"/>
    <property type="match status" value="1"/>
</dbReference>
<protein>
    <recommendedName>
        <fullName evidence="1">SCP domain-containing protein</fullName>
    </recommendedName>
</protein>
<keyword evidence="3" id="KW-1185">Reference proteome</keyword>
<dbReference type="InterPro" id="IPR014044">
    <property type="entry name" value="CAP_dom"/>
</dbReference>
<dbReference type="PATRIC" id="fig|365046.3.peg.1381"/>
<dbReference type="SUPFAM" id="SSF55797">
    <property type="entry name" value="PR-1-like"/>
    <property type="match status" value="1"/>
</dbReference>
<accession>F5Y3G5</accession>
<reference evidence="3" key="1">
    <citation type="submission" date="2006-01" db="EMBL/GenBank/DDBJ databases">
        <title>Genome of the cyst-dividing bacterium Ramlibacter tataouinensis.</title>
        <authorList>
            <person name="Barakat M."/>
            <person name="Ortet P."/>
            <person name="De Luca G."/>
            <person name="Jourlin-Castelli C."/>
            <person name="Ansaldi M."/>
            <person name="Py B."/>
            <person name="Fichant G."/>
            <person name="Coutinho P."/>
            <person name="Voulhoux R."/>
            <person name="Bastien O."/>
            <person name="Roy S."/>
            <person name="Marechal E."/>
            <person name="Henrissat B."/>
            <person name="Quentin Y."/>
            <person name="Noirot P."/>
            <person name="Filloux A."/>
            <person name="Mejean V."/>
            <person name="DuBow M."/>
            <person name="Barras F."/>
            <person name="Heulin T."/>
        </authorList>
    </citation>
    <scope>NUCLEOTIDE SEQUENCE [LARGE SCALE GENOMIC DNA]</scope>
    <source>
        <strain evidence="3">ATCC BAA-407 / DSM 14655 / LMG 21543 / TTB310</strain>
    </source>
</reference>
<sequence length="272" mass="28736">MLAGSCGLAGAQAGADEALVQAIAAARERGCQGRAGVRAPLRTEPRLAEAARRIAAGEPALQAMRQAGFRAKSFAQVQLNGYPSPAAVAGALAARYCEPLTNPALSAMGLHRRGTSYWIVLAAPFHPPAPSQARDVAAQVLALSNQARSQPRRCGNRSFAAAPPLQADARLDRAAAVHAQDMARHGYLGHRGRDGSGADRRVTRAGYAWRSVGENIASGQQTAREVVRDWLASPTHCANLMSPRFTQMGIAYAVNPASPDGSYWAQVLARPR</sequence>
<evidence type="ECO:0000259" key="1">
    <source>
        <dbReference type="Pfam" id="PF00188"/>
    </source>
</evidence>
<reference evidence="2 3" key="2">
    <citation type="journal article" date="2011" name="PLoS ONE">
        <title>The Cyst-Dividing Bacterium Ramlibacter tataouinensis TTB310 Genome Reveals a Well-Stocked Toolbox for Adaptation to a Desert Environment.</title>
        <authorList>
            <person name="De Luca G."/>
            <person name="Barakat M."/>
            <person name="Ortet P."/>
            <person name="Fochesato S."/>
            <person name="Jourlin-Castelli C."/>
            <person name="Ansaldi M."/>
            <person name="Py B."/>
            <person name="Fichant G."/>
            <person name="Coutinho P.M."/>
            <person name="Voulhoux R."/>
            <person name="Bastien O."/>
            <person name="Marechal E."/>
            <person name="Henrissat B."/>
            <person name="Quentin Y."/>
            <person name="Noirot P."/>
            <person name="Filloux A."/>
            <person name="Mejean V."/>
            <person name="Dubow M.S."/>
            <person name="Barras F."/>
            <person name="Barbe V."/>
            <person name="Weissenbach J."/>
            <person name="Mihalcescu I."/>
            <person name="Vermeglio A."/>
            <person name="Achouak W."/>
            <person name="Heulin T."/>
        </authorList>
    </citation>
    <scope>NUCLEOTIDE SEQUENCE [LARGE SCALE GENOMIC DNA]</scope>
    <source>
        <strain evidence="3">ATCC BAA-407 / DSM 14655 / LMG 21543 / TTB310</strain>
    </source>
</reference>
<dbReference type="PANTHER" id="PTHR31157:SF1">
    <property type="entry name" value="SCP DOMAIN-CONTAINING PROTEIN"/>
    <property type="match status" value="1"/>
</dbReference>
<proteinExistence type="predicted"/>
<dbReference type="Gene3D" id="3.40.33.10">
    <property type="entry name" value="CAP"/>
    <property type="match status" value="1"/>
</dbReference>
<dbReference type="STRING" id="365046.Rta_13530"/>
<dbReference type="AlphaFoldDB" id="F5Y3G5"/>
<dbReference type="PANTHER" id="PTHR31157">
    <property type="entry name" value="SCP DOMAIN-CONTAINING PROTEIN"/>
    <property type="match status" value="1"/>
</dbReference>
<gene>
    <name evidence="2" type="ordered locus">Rta_13530</name>
</gene>
<dbReference type="Proteomes" id="UP000008385">
    <property type="component" value="Chromosome"/>
</dbReference>
<dbReference type="KEGG" id="rta:Rta_13530"/>
<evidence type="ECO:0000313" key="3">
    <source>
        <dbReference type="Proteomes" id="UP000008385"/>
    </source>
</evidence>
<name>F5Y3G5_RAMTT</name>
<dbReference type="Pfam" id="PF00188">
    <property type="entry name" value="CAP"/>
    <property type="match status" value="1"/>
</dbReference>
<evidence type="ECO:0000313" key="2">
    <source>
        <dbReference type="EMBL" id="AEG92439.1"/>
    </source>
</evidence>
<organism evidence="2 3">
    <name type="scientific">Ramlibacter tataouinensis (strain ATCC BAA-407 / DSM 14655 / LMG 21543 / TTB310)</name>
    <dbReference type="NCBI Taxonomy" id="365046"/>
    <lineage>
        <taxon>Bacteria</taxon>
        <taxon>Pseudomonadati</taxon>
        <taxon>Pseudomonadota</taxon>
        <taxon>Betaproteobacteria</taxon>
        <taxon>Burkholderiales</taxon>
        <taxon>Comamonadaceae</taxon>
        <taxon>Ramlibacter</taxon>
    </lineage>
</organism>
<dbReference type="HOGENOM" id="CLU_087281_0_0_4"/>
<dbReference type="eggNOG" id="COG2340">
    <property type="taxonomic scope" value="Bacteria"/>
</dbReference>
<dbReference type="EMBL" id="CP000245">
    <property type="protein sequence ID" value="AEG92439.1"/>
    <property type="molecule type" value="Genomic_DNA"/>
</dbReference>
<dbReference type="InterPro" id="IPR035940">
    <property type="entry name" value="CAP_sf"/>
</dbReference>
<feature type="domain" description="SCP" evidence="1">
    <location>
        <begin position="145"/>
        <end position="266"/>
    </location>
</feature>